<name>A0AB32W4Q7_THECC</name>
<dbReference type="GeneID" id="108661557"/>
<dbReference type="Gramene" id="Tc04v2_t005310.1">
    <property type="protein sequence ID" value="Tc04v2_p005310.1"/>
    <property type="gene ID" value="Tc04v2_g005310"/>
</dbReference>
<evidence type="ECO:0000313" key="3">
    <source>
        <dbReference type="RefSeq" id="XP_017974477.1"/>
    </source>
</evidence>
<proteinExistence type="predicted"/>
<dbReference type="InterPro" id="IPR001584">
    <property type="entry name" value="Integrase_cat-core"/>
</dbReference>
<dbReference type="Proteomes" id="UP000694886">
    <property type="component" value="Chromosome 4"/>
</dbReference>
<organism evidence="2 3">
    <name type="scientific">Theobroma cacao</name>
    <name type="common">Cacao</name>
    <name type="synonym">Cocoa</name>
    <dbReference type="NCBI Taxonomy" id="3641"/>
    <lineage>
        <taxon>Eukaryota</taxon>
        <taxon>Viridiplantae</taxon>
        <taxon>Streptophyta</taxon>
        <taxon>Embryophyta</taxon>
        <taxon>Tracheophyta</taxon>
        <taxon>Spermatophyta</taxon>
        <taxon>Magnoliopsida</taxon>
        <taxon>eudicotyledons</taxon>
        <taxon>Gunneridae</taxon>
        <taxon>Pentapetalae</taxon>
        <taxon>rosids</taxon>
        <taxon>malvids</taxon>
        <taxon>Malvales</taxon>
        <taxon>Malvaceae</taxon>
        <taxon>Byttnerioideae</taxon>
        <taxon>Theobroma</taxon>
    </lineage>
</organism>
<dbReference type="GO" id="GO:0003676">
    <property type="term" value="F:nucleic acid binding"/>
    <property type="evidence" value="ECO:0007669"/>
    <property type="project" value="InterPro"/>
</dbReference>
<gene>
    <name evidence="3" type="primary">LOC108661557</name>
</gene>
<evidence type="ECO:0000313" key="2">
    <source>
        <dbReference type="Proteomes" id="UP000694886"/>
    </source>
</evidence>
<dbReference type="SUPFAM" id="SSF53098">
    <property type="entry name" value="Ribonuclease H-like"/>
    <property type="match status" value="1"/>
</dbReference>
<dbReference type="InterPro" id="IPR036397">
    <property type="entry name" value="RNaseH_sf"/>
</dbReference>
<evidence type="ECO:0000259" key="1">
    <source>
        <dbReference type="PROSITE" id="PS50994"/>
    </source>
</evidence>
<accession>A0AB32W4Q7</accession>
<dbReference type="Gene3D" id="3.30.420.10">
    <property type="entry name" value="Ribonuclease H-like superfamily/Ribonuclease H"/>
    <property type="match status" value="1"/>
</dbReference>
<dbReference type="InterPro" id="IPR052160">
    <property type="entry name" value="Gypsy_RT_Integrase-like"/>
</dbReference>
<dbReference type="PROSITE" id="PS50994">
    <property type="entry name" value="INTEGRASE"/>
    <property type="match status" value="1"/>
</dbReference>
<sequence>MPLNNIMDIEIFYYFDALLAKYGVKHKVATAYHPQTSGQAKVLNKEIKRILEKTICPTRKNWAGRLDDALWAYKIAYKTPIGMSPYKLVFGKACHLSVELEHNAYWAVKKLNFDLQVVGEQRLLQLNELDEFRLQAYENAKLYEEKTKQWHDKKIVEISFEPGQLVLLYNSRLKLFSRKLKSRWSGIFIVNEVFPHGAIEVRGTDGRKFKINGQRLKHYWGGMAPKRSKPSSSGAFDRSKFISAEASARYHTSLINKVPIPERGIEIPILSYKEIHDTLRDRH</sequence>
<feature type="domain" description="Integrase catalytic" evidence="1">
    <location>
        <begin position="1"/>
        <end position="93"/>
    </location>
</feature>
<dbReference type="RefSeq" id="XP_017974477.1">
    <property type="nucleotide sequence ID" value="XM_018118988.1"/>
</dbReference>
<dbReference type="GO" id="GO:0015074">
    <property type="term" value="P:DNA integration"/>
    <property type="evidence" value="ECO:0007669"/>
    <property type="project" value="InterPro"/>
</dbReference>
<dbReference type="PANTHER" id="PTHR47266">
    <property type="entry name" value="ENDONUCLEASE-RELATED"/>
    <property type="match status" value="1"/>
</dbReference>
<dbReference type="KEGG" id="tcc:108661557"/>
<dbReference type="AlphaFoldDB" id="A0AB32W4Q7"/>
<dbReference type="InterPro" id="IPR012337">
    <property type="entry name" value="RNaseH-like_sf"/>
</dbReference>
<protein>
    <submittedName>
        <fullName evidence="3">Uncharacterized protein LOC108661557</fullName>
    </submittedName>
</protein>
<reference evidence="3" key="2">
    <citation type="submission" date="2025-08" db="UniProtKB">
        <authorList>
            <consortium name="RefSeq"/>
        </authorList>
    </citation>
    <scope>IDENTIFICATION</scope>
</reference>
<reference evidence="2" key="1">
    <citation type="journal article" date="1997" name="Nucleic Acids Res.">
        <title>tRNAscan-SE: a program for improved detection of transfer RNA genes in genomic sequence.</title>
        <authorList>
            <person name="Lowe T.M."/>
            <person name="Eddy S.R."/>
        </authorList>
    </citation>
    <scope>NUCLEOTIDE SEQUENCE [LARGE SCALE GENOMIC DNA]</scope>
    <source>
        <strain evidence="2">r\B97-61/B2</strain>
    </source>
</reference>